<dbReference type="AlphaFoldDB" id="A0A7C8FWI4"/>
<dbReference type="InterPro" id="IPR001387">
    <property type="entry name" value="Cro/C1-type_HTH"/>
</dbReference>
<evidence type="ECO:0000313" key="3">
    <source>
        <dbReference type="Proteomes" id="UP000479639"/>
    </source>
</evidence>
<organism evidence="2 3">
    <name type="scientific">Adlercreutzia muris</name>
    <dbReference type="NCBI Taxonomy" id="1796610"/>
    <lineage>
        <taxon>Bacteria</taxon>
        <taxon>Bacillati</taxon>
        <taxon>Actinomycetota</taxon>
        <taxon>Coriobacteriia</taxon>
        <taxon>Eggerthellales</taxon>
        <taxon>Eggerthellaceae</taxon>
        <taxon>Adlercreutzia</taxon>
    </lineage>
</organism>
<dbReference type="Gene3D" id="1.10.260.40">
    <property type="entry name" value="lambda repressor-like DNA-binding domains"/>
    <property type="match status" value="1"/>
</dbReference>
<evidence type="ECO:0000313" key="2">
    <source>
        <dbReference type="EMBL" id="KAB1647961.1"/>
    </source>
</evidence>
<comment type="caution">
    <text evidence="2">The sequence shown here is derived from an EMBL/GenBank/DDBJ whole genome shotgun (WGS) entry which is preliminary data.</text>
</comment>
<evidence type="ECO:0000259" key="1">
    <source>
        <dbReference type="PROSITE" id="PS50943"/>
    </source>
</evidence>
<accession>A0A7C8FWI4</accession>
<dbReference type="RefSeq" id="WP_151430616.1">
    <property type="nucleotide sequence ID" value="NZ_JANJZI010000003.1"/>
</dbReference>
<sequence length="129" mass="14141">MIFTERLNLVMNARGWRQIDLCKASGLTSSQVAYIVKGKTKDPTITTAARIAKALNVSLDYLAGLKDDPAIERHTAPVMEIETVRLVEDFESLPEEGRGAILDQLEFQKLKSLRASEAAVQDNSVPGIA</sequence>
<gene>
    <name evidence="2" type="ORF">F8D48_06625</name>
</gene>
<dbReference type="PROSITE" id="PS50943">
    <property type="entry name" value="HTH_CROC1"/>
    <property type="match status" value="1"/>
</dbReference>
<protein>
    <submittedName>
        <fullName evidence="2">Helix-turn-helix transcriptional regulator</fullName>
    </submittedName>
</protein>
<proteinExistence type="predicted"/>
<dbReference type="SUPFAM" id="SSF47413">
    <property type="entry name" value="lambda repressor-like DNA-binding domains"/>
    <property type="match status" value="1"/>
</dbReference>
<dbReference type="CDD" id="cd00093">
    <property type="entry name" value="HTH_XRE"/>
    <property type="match status" value="1"/>
</dbReference>
<dbReference type="InterPro" id="IPR010982">
    <property type="entry name" value="Lambda_DNA-bd_dom_sf"/>
</dbReference>
<dbReference type="Pfam" id="PF01381">
    <property type="entry name" value="HTH_3"/>
    <property type="match status" value="1"/>
</dbReference>
<name>A0A7C8FWI4_9ACTN</name>
<feature type="domain" description="HTH cro/C1-type" evidence="1">
    <location>
        <begin position="7"/>
        <end position="62"/>
    </location>
</feature>
<reference evidence="2 3" key="1">
    <citation type="submission" date="2019-09" db="EMBL/GenBank/DDBJ databases">
        <title>Whole genome shotgun sequencing (WGS) of Ellagibacter isourolithinifaciens DSM 104140(T) and Adlercreutzia muris DSM 29508(T).</title>
        <authorList>
            <person name="Stoll D.A."/>
            <person name="Danylec N."/>
            <person name="Huch M."/>
        </authorList>
    </citation>
    <scope>NUCLEOTIDE SEQUENCE [LARGE SCALE GENOMIC DNA]</scope>
    <source>
        <strain evidence="2 3">DSM 29508</strain>
    </source>
</reference>
<dbReference type="Proteomes" id="UP000479639">
    <property type="component" value="Unassembled WGS sequence"/>
</dbReference>
<dbReference type="EMBL" id="WAJS01000017">
    <property type="protein sequence ID" value="KAB1647961.1"/>
    <property type="molecule type" value="Genomic_DNA"/>
</dbReference>
<dbReference type="GO" id="GO:0003677">
    <property type="term" value="F:DNA binding"/>
    <property type="evidence" value="ECO:0007669"/>
    <property type="project" value="InterPro"/>
</dbReference>
<keyword evidence="3" id="KW-1185">Reference proteome</keyword>
<dbReference type="SMART" id="SM00530">
    <property type="entry name" value="HTH_XRE"/>
    <property type="match status" value="1"/>
</dbReference>